<proteinExistence type="predicted"/>
<dbReference type="NCBIfam" id="NF012157">
    <property type="entry name" value="ANT_3pp_I"/>
    <property type="match status" value="1"/>
</dbReference>
<evidence type="ECO:0000256" key="5">
    <source>
        <dbReference type="ARBA" id="ARBA00047831"/>
    </source>
</evidence>
<dbReference type="GO" id="GO:0009012">
    <property type="term" value="F:aminoglycoside 3''-adenylyltransferase activity"/>
    <property type="evidence" value="ECO:0007669"/>
    <property type="project" value="UniProtKB-EC"/>
</dbReference>
<evidence type="ECO:0000256" key="1">
    <source>
        <dbReference type="ARBA" id="ARBA00022679"/>
    </source>
</evidence>
<dbReference type="EMBL" id="WTTO01000037">
    <property type="protein sequence ID" value="NAR74195.1"/>
    <property type="molecule type" value="Genomic_DNA"/>
</dbReference>
<evidence type="ECO:0000259" key="9">
    <source>
        <dbReference type="Pfam" id="PF13427"/>
    </source>
</evidence>
<evidence type="ECO:0000256" key="4">
    <source>
        <dbReference type="ARBA" id="ARBA00035252"/>
    </source>
</evidence>
<feature type="domain" description="Polymerase nucleotidyl transferase" evidence="8">
    <location>
        <begin position="25"/>
        <end position="66"/>
    </location>
</feature>
<gene>
    <name evidence="10" type="primary">aadA</name>
    <name evidence="10" type="ORF">GPS52_11965</name>
</gene>
<dbReference type="InterPro" id="IPR024172">
    <property type="entry name" value="AadA/Aad9"/>
</dbReference>
<dbReference type="InterPro" id="IPR043519">
    <property type="entry name" value="NT_sf"/>
</dbReference>
<dbReference type="CDD" id="cd05403">
    <property type="entry name" value="NT_KNTase_like"/>
    <property type="match status" value="1"/>
</dbReference>
<sequence>MTDSVPTEISPQLSQTLDVIKRHLASTLLAVHLYGSALDGGLRPYSDVDLLVTVTARLDEAVRRALMFELLEVSAPPGQSEAFRALEITVVVHDDIVPWLYPARRELQFGEWLRRDLLAGIIEPAGIDADLAILLTKVRQHSIALVGPSAEQIFDPVPKGDFLKVLADTLKLWNSPPDWAEDERNVMLTLARIWYSASTGKIVPKDVAADWAMVRLPVDLQPVMVEAREAYLGCGEDRLVSRGDQLTTFVQYVKNEASQLLNVRTNSV</sequence>
<evidence type="ECO:0000313" key="10">
    <source>
        <dbReference type="EMBL" id="NAR74195.1"/>
    </source>
</evidence>
<protein>
    <recommendedName>
        <fullName evidence="4 7">Aminoglycoside (3'') (9) adenylyltransferase</fullName>
        <ecNumber evidence="3 7">2.7.7.47</ecNumber>
    </recommendedName>
</protein>
<keyword evidence="1 7" id="KW-0808">Transferase</keyword>
<keyword evidence="2 7" id="KW-0046">Antibiotic resistance</keyword>
<dbReference type="GO" id="GO:0005524">
    <property type="term" value="F:ATP binding"/>
    <property type="evidence" value="ECO:0007669"/>
    <property type="project" value="UniProtKB-KW"/>
</dbReference>
<dbReference type="EC" id="2.7.7.47" evidence="3 7"/>
<name>A0AAJ2YTD2_ACIHA</name>
<dbReference type="GO" id="GO:0070566">
    <property type="term" value="F:adenylyltransferase activity"/>
    <property type="evidence" value="ECO:0007669"/>
    <property type="project" value="InterPro"/>
</dbReference>
<evidence type="ECO:0000313" key="11">
    <source>
        <dbReference type="Proteomes" id="UP000451048"/>
    </source>
</evidence>
<reference evidence="10 11" key="1">
    <citation type="submission" date="2019-12" db="EMBL/GenBank/DDBJ databases">
        <title>Acinetobacter haemolyticus comparative genomics.</title>
        <authorList>
            <person name="Castro-Jaimes S."/>
            <person name="Bello-Lopez E."/>
            <person name="Velazquez-Acosta C."/>
            <person name="Volkow-Fernandez P."/>
            <person name="Lozano-Zarain P."/>
            <person name="Castillo Ramirez S."/>
            <person name="Cevallos M.A."/>
        </authorList>
    </citation>
    <scope>NUCLEOTIDE SEQUENCE [LARGE SCALE GENOMIC DNA]</scope>
    <source>
        <strain evidence="10 11">AN10</strain>
    </source>
</reference>
<dbReference type="RefSeq" id="WP_161404929.1">
    <property type="nucleotide sequence ID" value="NZ_WTTO01000037.1"/>
</dbReference>
<evidence type="ECO:0000256" key="6">
    <source>
        <dbReference type="ARBA" id="ARBA00048566"/>
    </source>
</evidence>
<comment type="catalytic activity">
    <reaction evidence="6 7">
        <text>streptomycin + ATP = 3''-O-adenylylstreptomycin + diphosphate</text>
        <dbReference type="Rhea" id="RHEA:20245"/>
        <dbReference type="ChEBI" id="CHEBI:30616"/>
        <dbReference type="ChEBI" id="CHEBI:33019"/>
        <dbReference type="ChEBI" id="CHEBI:58007"/>
        <dbReference type="ChEBI" id="CHEBI:58605"/>
        <dbReference type="EC" id="2.7.7.47"/>
    </reaction>
</comment>
<keyword evidence="7" id="KW-0548">Nucleotidyltransferase</keyword>
<evidence type="ECO:0000256" key="2">
    <source>
        <dbReference type="ARBA" id="ARBA00023251"/>
    </source>
</evidence>
<evidence type="ECO:0000256" key="3">
    <source>
        <dbReference type="ARBA" id="ARBA00035126"/>
    </source>
</evidence>
<dbReference type="InterPro" id="IPR002934">
    <property type="entry name" value="Polymerase_NTP_transf_dom"/>
</dbReference>
<organism evidence="10 11">
    <name type="scientific">Acinetobacter haemolyticus</name>
    <dbReference type="NCBI Taxonomy" id="29430"/>
    <lineage>
        <taxon>Bacteria</taxon>
        <taxon>Pseudomonadati</taxon>
        <taxon>Pseudomonadota</taxon>
        <taxon>Gammaproteobacteria</taxon>
        <taxon>Moraxellales</taxon>
        <taxon>Moraxellaceae</taxon>
        <taxon>Acinetobacter</taxon>
    </lineage>
</organism>
<dbReference type="Gene3D" id="3.30.460.10">
    <property type="entry name" value="Beta Polymerase, domain 2"/>
    <property type="match status" value="1"/>
</dbReference>
<evidence type="ECO:0000256" key="7">
    <source>
        <dbReference type="PIRNR" id="PIRNR000819"/>
    </source>
</evidence>
<keyword evidence="7" id="KW-0547">Nucleotide-binding</keyword>
<dbReference type="PIRSF" id="PIRSF000819">
    <property type="entry name" value="Streptomycin_3-adenylyltransf"/>
    <property type="match status" value="1"/>
</dbReference>
<dbReference type="SUPFAM" id="SSF81301">
    <property type="entry name" value="Nucleotidyltransferase"/>
    <property type="match status" value="1"/>
</dbReference>
<feature type="domain" description="Adenylyltransferase AadA C-terminal" evidence="9">
    <location>
        <begin position="152"/>
        <end position="255"/>
    </location>
</feature>
<dbReference type="Pfam" id="PF13427">
    <property type="entry name" value="AadA_C"/>
    <property type="match status" value="1"/>
</dbReference>
<comment type="caution">
    <text evidence="10">The sequence shown here is derived from an EMBL/GenBank/DDBJ whole genome shotgun (WGS) entry which is preliminary data.</text>
</comment>
<comment type="catalytic activity">
    <reaction evidence="5 7">
        <text>spectinomycin + ATP = 9-O-adenylylspectinomycin + diphosphate</text>
        <dbReference type="Rhea" id="RHEA:63228"/>
        <dbReference type="ChEBI" id="CHEBI:30616"/>
        <dbReference type="ChEBI" id="CHEBI:33019"/>
        <dbReference type="ChEBI" id="CHEBI:146260"/>
        <dbReference type="ChEBI" id="CHEBI:146261"/>
    </reaction>
</comment>
<accession>A0AAJ2YTD2</accession>
<dbReference type="GO" id="GO:0046677">
    <property type="term" value="P:response to antibiotic"/>
    <property type="evidence" value="ECO:0007669"/>
    <property type="project" value="UniProtKB-KW"/>
</dbReference>
<keyword evidence="7" id="KW-0067">ATP-binding</keyword>
<dbReference type="InterPro" id="IPR025184">
    <property type="entry name" value="AadA_C"/>
</dbReference>
<evidence type="ECO:0000259" key="8">
    <source>
        <dbReference type="Pfam" id="PF01909"/>
    </source>
</evidence>
<dbReference type="NCBIfam" id="NF010309">
    <property type="entry name" value="PRK13746.1"/>
    <property type="match status" value="1"/>
</dbReference>
<dbReference type="Proteomes" id="UP000451048">
    <property type="component" value="Unassembled WGS sequence"/>
</dbReference>
<dbReference type="Pfam" id="PF01909">
    <property type="entry name" value="NTP_transf_2"/>
    <property type="match status" value="1"/>
</dbReference>
<dbReference type="AlphaFoldDB" id="A0AAJ2YTD2"/>